<feature type="compositionally biased region" description="Polar residues" evidence="3">
    <location>
        <begin position="278"/>
        <end position="289"/>
    </location>
</feature>
<organism evidence="5">
    <name type="scientific">Tanacetum cinerariifolium</name>
    <name type="common">Dalmatian daisy</name>
    <name type="synonym">Chrysanthemum cinerariifolium</name>
    <dbReference type="NCBI Taxonomy" id="118510"/>
    <lineage>
        <taxon>Eukaryota</taxon>
        <taxon>Viridiplantae</taxon>
        <taxon>Streptophyta</taxon>
        <taxon>Embryophyta</taxon>
        <taxon>Tracheophyta</taxon>
        <taxon>Spermatophyta</taxon>
        <taxon>Magnoliopsida</taxon>
        <taxon>eudicotyledons</taxon>
        <taxon>Gunneridae</taxon>
        <taxon>Pentapetalae</taxon>
        <taxon>asterids</taxon>
        <taxon>campanulids</taxon>
        <taxon>Asterales</taxon>
        <taxon>Asteraceae</taxon>
        <taxon>Asteroideae</taxon>
        <taxon>Anthemideae</taxon>
        <taxon>Anthemidinae</taxon>
        <taxon>Tanacetum</taxon>
    </lineage>
</organism>
<feature type="region of interest" description="Disordered" evidence="3">
    <location>
        <begin position="182"/>
        <end position="209"/>
    </location>
</feature>
<dbReference type="CDD" id="cd09272">
    <property type="entry name" value="RNase_HI_RT_Ty1"/>
    <property type="match status" value="1"/>
</dbReference>
<dbReference type="GO" id="GO:0016787">
    <property type="term" value="F:hydrolase activity"/>
    <property type="evidence" value="ECO:0007669"/>
    <property type="project" value="UniProtKB-KW"/>
</dbReference>
<dbReference type="InterPro" id="IPR012337">
    <property type="entry name" value="RNaseH-like_sf"/>
</dbReference>
<dbReference type="Gene3D" id="3.30.420.10">
    <property type="entry name" value="Ribonuclease H-like superfamily/Ribonuclease H"/>
    <property type="match status" value="1"/>
</dbReference>
<feature type="compositionally biased region" description="Basic and acidic residues" evidence="3">
    <location>
        <begin position="257"/>
        <end position="277"/>
    </location>
</feature>
<keyword evidence="1" id="KW-0479">Metal-binding</keyword>
<proteinExistence type="predicted"/>
<dbReference type="InterPro" id="IPR039537">
    <property type="entry name" value="Retrotran_Ty1/copia-like"/>
</dbReference>
<evidence type="ECO:0000256" key="2">
    <source>
        <dbReference type="ARBA" id="ARBA00022801"/>
    </source>
</evidence>
<dbReference type="GO" id="GO:0046872">
    <property type="term" value="F:metal ion binding"/>
    <property type="evidence" value="ECO:0007669"/>
    <property type="project" value="UniProtKB-KW"/>
</dbReference>
<dbReference type="InterPro" id="IPR057670">
    <property type="entry name" value="SH3_retrovirus"/>
</dbReference>
<dbReference type="InterPro" id="IPR001584">
    <property type="entry name" value="Integrase_cat-core"/>
</dbReference>
<sequence>MDDYSQFTWVKFLASKDKAPDFIIKFLKMIQVRLNTPAWNIRTNNRTEFVNQTLHSYYESVGISHETSVARSPQKNGVVERQSLPHVTPKTDPLYGVAMENYELLHDRKPDLSYLYVFGALCYPNNDNEYLRKLQAKADIGIFIGYAPKNKAYRIYNQRIQKIIETIHVDFDELTEMASEQFSSGPKLQCMTPATSSSGAISNPVPQQPFPVADAPRAVDLADSPVSTSIDQDALSISIPSTQEQEHSLIISQGFKESPKTPHFHDDPLHESLHEDLTSQGSSSNVRPTNTPFESLDNIMLIKLKWIYKVKTDKFCRVLKNKASLVAQGFRKEEGINFEESFAPVARIEAIRIFIADAANKNIKIFQMDVKKAFLMAKPIEKHLNAAKWIFQYLKRTIDKGSGTQRIPIPLYCGNKSAISLCCNNVQHSRAKHIDVRYHFIKERVENEILELYFVRTEYQLADIFTKPMPRERSNFLIEKLGMRSMSPKMLKRLTEEEDE</sequence>
<feature type="domain" description="Integrase catalytic" evidence="4">
    <location>
        <begin position="1"/>
        <end position="81"/>
    </location>
</feature>
<dbReference type="GO" id="GO:0015074">
    <property type="term" value="P:DNA integration"/>
    <property type="evidence" value="ECO:0007669"/>
    <property type="project" value="InterPro"/>
</dbReference>
<evidence type="ECO:0000259" key="4">
    <source>
        <dbReference type="PROSITE" id="PS50994"/>
    </source>
</evidence>
<protein>
    <submittedName>
        <fullName evidence="5">Retrovirus-related Pol polyprotein from transposon TNT 1-94</fullName>
    </submittedName>
</protein>
<dbReference type="GO" id="GO:0003676">
    <property type="term" value="F:nucleic acid binding"/>
    <property type="evidence" value="ECO:0007669"/>
    <property type="project" value="InterPro"/>
</dbReference>
<reference evidence="5" key="1">
    <citation type="journal article" date="2019" name="Sci. Rep.">
        <title>Draft genome of Tanacetum cinerariifolium, the natural source of mosquito coil.</title>
        <authorList>
            <person name="Yamashiro T."/>
            <person name="Shiraishi A."/>
            <person name="Satake H."/>
            <person name="Nakayama K."/>
        </authorList>
    </citation>
    <scope>NUCLEOTIDE SEQUENCE</scope>
</reference>
<name>A0A6L2L6Q3_TANCI</name>
<dbReference type="InterPro" id="IPR036397">
    <property type="entry name" value="RNaseH_sf"/>
</dbReference>
<dbReference type="SUPFAM" id="SSF53098">
    <property type="entry name" value="Ribonuclease H-like"/>
    <property type="match status" value="1"/>
</dbReference>
<dbReference type="Pfam" id="PF07727">
    <property type="entry name" value="RVT_2"/>
    <property type="match status" value="1"/>
</dbReference>
<dbReference type="Pfam" id="PF25597">
    <property type="entry name" value="SH3_retrovirus"/>
    <property type="match status" value="1"/>
</dbReference>
<evidence type="ECO:0000256" key="1">
    <source>
        <dbReference type="ARBA" id="ARBA00022723"/>
    </source>
</evidence>
<keyword evidence="2" id="KW-0378">Hydrolase</keyword>
<comment type="caution">
    <text evidence="5">The sequence shown here is derived from an EMBL/GenBank/DDBJ whole genome shotgun (WGS) entry which is preliminary data.</text>
</comment>
<dbReference type="PROSITE" id="PS50994">
    <property type="entry name" value="INTEGRASE"/>
    <property type="match status" value="1"/>
</dbReference>
<dbReference type="PANTHER" id="PTHR42648:SF21">
    <property type="entry name" value="CYSTEINE-RICH RLK (RECEPTOR-LIKE PROTEIN KINASE) 8"/>
    <property type="match status" value="1"/>
</dbReference>
<dbReference type="EMBL" id="BKCJ010003721">
    <property type="protein sequence ID" value="GEU56780.1"/>
    <property type="molecule type" value="Genomic_DNA"/>
</dbReference>
<feature type="compositionally biased region" description="Polar residues" evidence="3">
    <location>
        <begin position="182"/>
        <end position="205"/>
    </location>
</feature>
<dbReference type="AlphaFoldDB" id="A0A6L2L6Q3"/>
<accession>A0A6L2L6Q3</accession>
<evidence type="ECO:0000313" key="5">
    <source>
        <dbReference type="EMBL" id="GEU56780.1"/>
    </source>
</evidence>
<dbReference type="PANTHER" id="PTHR42648">
    <property type="entry name" value="TRANSPOSASE, PUTATIVE-RELATED"/>
    <property type="match status" value="1"/>
</dbReference>
<dbReference type="InterPro" id="IPR013103">
    <property type="entry name" value="RVT_2"/>
</dbReference>
<evidence type="ECO:0000256" key="3">
    <source>
        <dbReference type="SAM" id="MobiDB-lite"/>
    </source>
</evidence>
<gene>
    <name evidence="5" type="ORF">Tci_028758</name>
</gene>
<feature type="region of interest" description="Disordered" evidence="3">
    <location>
        <begin position="256"/>
        <end position="289"/>
    </location>
</feature>